<keyword evidence="4" id="KW-0548">Nucleotidyltransferase</keyword>
<proteinExistence type="predicted"/>
<dbReference type="HOGENOM" id="CLU_021150_0_1_9"/>
<dbReference type="EMBL" id="CP003359">
    <property type="protein sequence ID" value="AGB42165.1"/>
    <property type="molecule type" value="Genomic_DNA"/>
</dbReference>
<reference evidence="5" key="1">
    <citation type="submission" date="2012-02" db="EMBL/GenBank/DDBJ databases">
        <title>The complete genome of Halobacteroides halobius DSM 5150.</title>
        <authorList>
            <person name="Lucas S."/>
            <person name="Copeland A."/>
            <person name="Lapidus A."/>
            <person name="Glavina del Rio T."/>
            <person name="Dalin E."/>
            <person name="Tice H."/>
            <person name="Bruce D."/>
            <person name="Goodwin L."/>
            <person name="Pitluck S."/>
            <person name="Peters L."/>
            <person name="Mikhailova N."/>
            <person name="Gu W."/>
            <person name="Kyrpides N."/>
            <person name="Mavromatis K."/>
            <person name="Ivanova N."/>
            <person name="Brettin T."/>
            <person name="Detter J.C."/>
            <person name="Han C."/>
            <person name="Larimer F."/>
            <person name="Land M."/>
            <person name="Hauser L."/>
            <person name="Markowitz V."/>
            <person name="Cheng J.-F."/>
            <person name="Hugenholtz P."/>
            <person name="Woyke T."/>
            <person name="Wu D."/>
            <person name="Tindall B."/>
            <person name="Pomrenke H."/>
            <person name="Brambilla E."/>
            <person name="Klenk H.-P."/>
            <person name="Eisen J.A."/>
        </authorList>
    </citation>
    <scope>NUCLEOTIDE SEQUENCE [LARGE SCALE GENOMIC DNA]</scope>
    <source>
        <strain evidence="5">ATCC 35273 / DSM 5150 / MD-1</strain>
    </source>
</reference>
<dbReference type="AlphaFoldDB" id="L0KC87"/>
<dbReference type="KEGG" id="hhl:Halha_2291"/>
<dbReference type="PANTHER" id="PTHR46969">
    <property type="entry name" value="BIFUNCTIONAL PROTEIN HLDE"/>
    <property type="match status" value="1"/>
</dbReference>
<dbReference type="Proteomes" id="UP000010880">
    <property type="component" value="Chromosome"/>
</dbReference>
<evidence type="ECO:0000313" key="4">
    <source>
        <dbReference type="EMBL" id="AGB42165.1"/>
    </source>
</evidence>
<dbReference type="Gene3D" id="3.40.1190.20">
    <property type="match status" value="1"/>
</dbReference>
<keyword evidence="2 4" id="KW-0418">Kinase</keyword>
<dbReference type="CDD" id="cd01172">
    <property type="entry name" value="RfaE_like"/>
    <property type="match status" value="1"/>
</dbReference>
<organism evidence="4 5">
    <name type="scientific">Halobacteroides halobius (strain ATCC 35273 / DSM 5150 / MD-1)</name>
    <dbReference type="NCBI Taxonomy" id="748449"/>
    <lineage>
        <taxon>Bacteria</taxon>
        <taxon>Bacillati</taxon>
        <taxon>Bacillota</taxon>
        <taxon>Clostridia</taxon>
        <taxon>Halanaerobiales</taxon>
        <taxon>Halobacteroidaceae</taxon>
        <taxon>Halobacteroides</taxon>
    </lineage>
</organism>
<dbReference type="GO" id="GO:0016773">
    <property type="term" value="F:phosphotransferase activity, alcohol group as acceptor"/>
    <property type="evidence" value="ECO:0007669"/>
    <property type="project" value="InterPro"/>
</dbReference>
<dbReference type="Pfam" id="PF00294">
    <property type="entry name" value="PfkB"/>
    <property type="match status" value="1"/>
</dbReference>
<protein>
    <submittedName>
        <fullName evidence="4">ADP-heptose synthase, bifunctional sugar kinase/adenylyltransferase</fullName>
    </submittedName>
</protein>
<dbReference type="PANTHER" id="PTHR46969:SF1">
    <property type="entry name" value="BIFUNCTIONAL PROTEIN HLDE"/>
    <property type="match status" value="1"/>
</dbReference>
<dbReference type="PATRIC" id="fig|748449.3.peg.2210"/>
<dbReference type="STRING" id="748449.Halha_2291"/>
<dbReference type="OrthoDB" id="9802794at2"/>
<dbReference type="InterPro" id="IPR011913">
    <property type="entry name" value="RfaE_dom_I"/>
</dbReference>
<name>L0KC87_HALHC</name>
<sequence length="332" mass="36117">MVDLLQHLPNFNDQNILVIGDMIADEFITGQPERISREAPVLILEQDEEEILPGGGCNAANNVASLAGNVYLAGVIGDDMVGQKLNTKLNNLGLKTEGLIVDESRPTSVKTRILAGGDQMVKQQVVRVDKLETHAIDKEIEERLIDYVEEIIDQLDAILLSDYGNGVFTTNLKKRVIALANKYNKIITVDSRYNLLTFKGITIATPNKEEAEKAVGFQLDTPDKIEKAGWKLKEKLEADAILITLGGEGMQLFTKEEMIHISASNYTEVFDVTGAGDTVIATLVLSLASGASLEEAMKLANHAAGIVVRKLGVATVTKEELSTVIQGEDNDE</sequence>
<evidence type="ECO:0000256" key="2">
    <source>
        <dbReference type="ARBA" id="ARBA00022777"/>
    </source>
</evidence>
<gene>
    <name evidence="4" type="ordered locus">Halha_2291</name>
</gene>
<feature type="domain" description="Carbohydrate kinase PfkB" evidence="3">
    <location>
        <begin position="14"/>
        <end position="315"/>
    </location>
</feature>
<dbReference type="eggNOG" id="COG2870">
    <property type="taxonomic scope" value="Bacteria"/>
</dbReference>
<dbReference type="InterPro" id="IPR011611">
    <property type="entry name" value="PfkB_dom"/>
</dbReference>
<accession>L0KC87</accession>
<evidence type="ECO:0000259" key="3">
    <source>
        <dbReference type="Pfam" id="PF00294"/>
    </source>
</evidence>
<keyword evidence="1 4" id="KW-0808">Transferase</keyword>
<evidence type="ECO:0000313" key="5">
    <source>
        <dbReference type="Proteomes" id="UP000010880"/>
    </source>
</evidence>
<dbReference type="GO" id="GO:0033786">
    <property type="term" value="F:heptose-1-phosphate adenylyltransferase activity"/>
    <property type="evidence" value="ECO:0007669"/>
    <property type="project" value="TreeGrafter"/>
</dbReference>
<dbReference type="InterPro" id="IPR029056">
    <property type="entry name" value="Ribokinase-like"/>
</dbReference>
<dbReference type="GO" id="GO:0005829">
    <property type="term" value="C:cytosol"/>
    <property type="evidence" value="ECO:0007669"/>
    <property type="project" value="TreeGrafter"/>
</dbReference>
<dbReference type="RefSeq" id="WP_015327879.1">
    <property type="nucleotide sequence ID" value="NC_019978.1"/>
</dbReference>
<evidence type="ECO:0000256" key="1">
    <source>
        <dbReference type="ARBA" id="ARBA00022679"/>
    </source>
</evidence>
<dbReference type="GO" id="GO:0033785">
    <property type="term" value="F:heptose 7-phosphate kinase activity"/>
    <property type="evidence" value="ECO:0007669"/>
    <property type="project" value="TreeGrafter"/>
</dbReference>
<dbReference type="SUPFAM" id="SSF53613">
    <property type="entry name" value="Ribokinase-like"/>
    <property type="match status" value="1"/>
</dbReference>
<keyword evidence="5" id="KW-1185">Reference proteome</keyword>